<evidence type="ECO:0000256" key="5">
    <source>
        <dbReference type="PROSITE-ProRule" id="PRU00278"/>
    </source>
</evidence>
<comment type="catalytic activity">
    <reaction evidence="1 6">
        <text>[protein]-peptidylproline (omega=180) = [protein]-peptidylproline (omega=0)</text>
        <dbReference type="Rhea" id="RHEA:16237"/>
        <dbReference type="Rhea" id="RHEA-COMP:10747"/>
        <dbReference type="Rhea" id="RHEA-COMP:10748"/>
        <dbReference type="ChEBI" id="CHEBI:83833"/>
        <dbReference type="ChEBI" id="CHEBI:83834"/>
        <dbReference type="EC" id="5.2.1.8"/>
    </reaction>
</comment>
<evidence type="ECO:0000256" key="2">
    <source>
        <dbReference type="ARBA" id="ARBA00010242"/>
    </source>
</evidence>
<accession>A0AAW1QML9</accession>
<dbReference type="PROSITE" id="PS50198">
    <property type="entry name" value="PPIC_PPIASE_2"/>
    <property type="match status" value="1"/>
</dbReference>
<dbReference type="Proteomes" id="UP001438707">
    <property type="component" value="Unassembled WGS sequence"/>
</dbReference>
<evidence type="ECO:0000313" key="10">
    <source>
        <dbReference type="Proteomes" id="UP001438707"/>
    </source>
</evidence>
<proteinExistence type="inferred from homology"/>
<dbReference type="InterPro" id="IPR043323">
    <property type="entry name" value="PIN4"/>
</dbReference>
<reference evidence="9 10" key="1">
    <citation type="journal article" date="2024" name="Nat. Commun.">
        <title>Phylogenomics reveals the evolutionary origins of lichenization in chlorophyte algae.</title>
        <authorList>
            <person name="Puginier C."/>
            <person name="Libourel C."/>
            <person name="Otte J."/>
            <person name="Skaloud P."/>
            <person name="Haon M."/>
            <person name="Grisel S."/>
            <person name="Petersen M."/>
            <person name="Berrin J.G."/>
            <person name="Delaux P.M."/>
            <person name="Dal Grande F."/>
            <person name="Keller J."/>
        </authorList>
    </citation>
    <scope>NUCLEOTIDE SEQUENCE [LARGE SCALE GENOMIC DNA]</scope>
    <source>
        <strain evidence="9 10">SAG 2145</strain>
    </source>
</reference>
<dbReference type="InterPro" id="IPR046357">
    <property type="entry name" value="PPIase_dom_sf"/>
</dbReference>
<dbReference type="EMBL" id="JALJOS010000030">
    <property type="protein sequence ID" value="KAK9822780.1"/>
    <property type="molecule type" value="Genomic_DNA"/>
</dbReference>
<keyword evidence="4 5" id="KW-0413">Isomerase</keyword>
<dbReference type="Pfam" id="PF00639">
    <property type="entry name" value="Rotamase"/>
    <property type="match status" value="1"/>
</dbReference>
<gene>
    <name evidence="9" type="ORF">WJX74_007971</name>
</gene>
<evidence type="ECO:0000256" key="4">
    <source>
        <dbReference type="ARBA" id="ARBA00023235"/>
    </source>
</evidence>
<keyword evidence="10" id="KW-1185">Reference proteome</keyword>
<evidence type="ECO:0000256" key="3">
    <source>
        <dbReference type="ARBA" id="ARBA00023110"/>
    </source>
</evidence>
<dbReference type="PANTHER" id="PTHR45995">
    <property type="match status" value="1"/>
</dbReference>
<evidence type="ECO:0000256" key="6">
    <source>
        <dbReference type="RuleBase" id="RU363014"/>
    </source>
</evidence>
<dbReference type="GO" id="GO:0003677">
    <property type="term" value="F:DNA binding"/>
    <property type="evidence" value="ECO:0007669"/>
    <property type="project" value="InterPro"/>
</dbReference>
<dbReference type="SUPFAM" id="SSF54534">
    <property type="entry name" value="FKBP-like"/>
    <property type="match status" value="1"/>
</dbReference>
<dbReference type="Gene3D" id="3.10.50.40">
    <property type="match status" value="1"/>
</dbReference>
<comment type="similarity">
    <text evidence="2">Belongs to the PpiC/parvulin rotamase family. PIN4 subfamily.</text>
</comment>
<evidence type="ECO:0000256" key="7">
    <source>
        <dbReference type="SAM" id="MobiDB-lite"/>
    </source>
</evidence>
<dbReference type="EC" id="5.2.1.8" evidence="6"/>
<sequence length="113" mass="12655">MGKSKSSAHQEDRQTNQKLKGATAVKIRHILCEKHSKVQEALNRIQAGEKFEQVAREASEDKARQGGDLGWKTRQEVVSAFAIAAFSLEVGEFTKQPVKTEFGYHLILCEGRK</sequence>
<protein>
    <recommendedName>
        <fullName evidence="6">Peptidyl-prolyl cis-trans isomerase</fullName>
        <ecNumber evidence="6">5.2.1.8</ecNumber>
    </recommendedName>
</protein>
<comment type="caution">
    <text evidence="9">The sequence shown here is derived from an EMBL/GenBank/DDBJ whole genome shotgun (WGS) entry which is preliminary data.</text>
</comment>
<evidence type="ECO:0000259" key="8">
    <source>
        <dbReference type="PROSITE" id="PS50198"/>
    </source>
</evidence>
<evidence type="ECO:0000313" key="9">
    <source>
        <dbReference type="EMBL" id="KAK9822780.1"/>
    </source>
</evidence>
<dbReference type="GO" id="GO:0006364">
    <property type="term" value="P:rRNA processing"/>
    <property type="evidence" value="ECO:0007669"/>
    <property type="project" value="InterPro"/>
</dbReference>
<keyword evidence="3 5" id="KW-0697">Rotamase</keyword>
<feature type="domain" description="PpiC" evidence="8">
    <location>
        <begin position="22"/>
        <end position="111"/>
    </location>
</feature>
<organism evidence="9 10">
    <name type="scientific">Apatococcus lobatus</name>
    <dbReference type="NCBI Taxonomy" id="904363"/>
    <lineage>
        <taxon>Eukaryota</taxon>
        <taxon>Viridiplantae</taxon>
        <taxon>Chlorophyta</taxon>
        <taxon>core chlorophytes</taxon>
        <taxon>Trebouxiophyceae</taxon>
        <taxon>Chlorellales</taxon>
        <taxon>Chlorellaceae</taxon>
        <taxon>Apatococcus</taxon>
    </lineage>
</organism>
<dbReference type="GO" id="GO:0003755">
    <property type="term" value="F:peptidyl-prolyl cis-trans isomerase activity"/>
    <property type="evidence" value="ECO:0007669"/>
    <property type="project" value="UniProtKB-UniRule"/>
</dbReference>
<dbReference type="AlphaFoldDB" id="A0AAW1QML9"/>
<name>A0AAW1QML9_9CHLO</name>
<evidence type="ECO:0000256" key="1">
    <source>
        <dbReference type="ARBA" id="ARBA00000971"/>
    </source>
</evidence>
<feature type="region of interest" description="Disordered" evidence="7">
    <location>
        <begin position="1"/>
        <end position="21"/>
    </location>
</feature>
<dbReference type="InterPro" id="IPR000297">
    <property type="entry name" value="PPIase_PpiC"/>
</dbReference>